<keyword evidence="1" id="KW-0732">Signal</keyword>
<evidence type="ECO:0000256" key="1">
    <source>
        <dbReference type="SAM" id="SignalP"/>
    </source>
</evidence>
<evidence type="ECO:0000313" key="2">
    <source>
        <dbReference type="EMBL" id="RJF89117.1"/>
    </source>
</evidence>
<protein>
    <submittedName>
        <fullName evidence="2">Uncharacterized protein</fullName>
    </submittedName>
</protein>
<name>A0A418WGH8_9PROT</name>
<organism evidence="2 3">
    <name type="scientific">Oleomonas cavernae</name>
    <dbReference type="NCBI Taxonomy" id="2320859"/>
    <lineage>
        <taxon>Bacteria</taxon>
        <taxon>Pseudomonadati</taxon>
        <taxon>Pseudomonadota</taxon>
        <taxon>Alphaproteobacteria</taxon>
        <taxon>Acetobacterales</taxon>
        <taxon>Acetobacteraceae</taxon>
        <taxon>Oleomonas</taxon>
    </lineage>
</organism>
<feature type="chain" id="PRO_5019199207" evidence="1">
    <location>
        <begin position="20"/>
        <end position="118"/>
    </location>
</feature>
<dbReference type="EMBL" id="QYUK01000011">
    <property type="protein sequence ID" value="RJF89117.1"/>
    <property type="molecule type" value="Genomic_DNA"/>
</dbReference>
<comment type="caution">
    <text evidence="2">The sequence shown here is derived from an EMBL/GenBank/DDBJ whole genome shotgun (WGS) entry which is preliminary data.</text>
</comment>
<dbReference type="Proteomes" id="UP000284605">
    <property type="component" value="Unassembled WGS sequence"/>
</dbReference>
<keyword evidence="3" id="KW-1185">Reference proteome</keyword>
<sequence length="118" mass="13617">MALAAALALLHGVAPPASAQVETEAPLDDRQSIVDPMSEIRRHFRAVLNTTWWAEDPERIPDGYRVVVHYPDGWRGNPTGKAMSFCPERDHRLWQVAEILEIQPEYDNRRWPPFECRK</sequence>
<proteinExistence type="predicted"/>
<evidence type="ECO:0000313" key="3">
    <source>
        <dbReference type="Proteomes" id="UP000284605"/>
    </source>
</evidence>
<accession>A0A418WGH8</accession>
<gene>
    <name evidence="2" type="ORF">D3874_20815</name>
</gene>
<reference evidence="2 3" key="1">
    <citation type="submission" date="2018-09" db="EMBL/GenBank/DDBJ databases">
        <authorList>
            <person name="Zhu H."/>
        </authorList>
    </citation>
    <scope>NUCLEOTIDE SEQUENCE [LARGE SCALE GENOMIC DNA]</scope>
    <source>
        <strain evidence="2 3">K1W22B-8</strain>
    </source>
</reference>
<dbReference type="RefSeq" id="WP_119780355.1">
    <property type="nucleotide sequence ID" value="NZ_QYUK01000011.1"/>
</dbReference>
<feature type="signal peptide" evidence="1">
    <location>
        <begin position="1"/>
        <end position="19"/>
    </location>
</feature>
<dbReference type="AlphaFoldDB" id="A0A418WGH8"/>
<dbReference type="OrthoDB" id="7282117at2"/>